<organism evidence="1 2">
    <name type="scientific">Streptosporangium album</name>
    <dbReference type="NCBI Taxonomy" id="47479"/>
    <lineage>
        <taxon>Bacteria</taxon>
        <taxon>Bacillati</taxon>
        <taxon>Actinomycetota</taxon>
        <taxon>Actinomycetes</taxon>
        <taxon>Streptosporangiales</taxon>
        <taxon>Streptosporangiaceae</taxon>
        <taxon>Streptosporangium</taxon>
    </lineage>
</organism>
<dbReference type="EMBL" id="JACHJU010000001">
    <property type="protein sequence ID" value="MBB4939159.1"/>
    <property type="molecule type" value="Genomic_DNA"/>
</dbReference>
<name>A0A7W7RVS4_9ACTN</name>
<accession>A0A7W7RVS4</accession>
<reference evidence="1 2" key="1">
    <citation type="submission" date="2020-08" db="EMBL/GenBank/DDBJ databases">
        <title>Sequencing the genomes of 1000 actinobacteria strains.</title>
        <authorList>
            <person name="Klenk H.-P."/>
        </authorList>
    </citation>
    <scope>NUCLEOTIDE SEQUENCE [LARGE SCALE GENOMIC DNA]</scope>
    <source>
        <strain evidence="1 2">DSM 43023</strain>
    </source>
</reference>
<evidence type="ECO:0000313" key="2">
    <source>
        <dbReference type="Proteomes" id="UP000534286"/>
    </source>
</evidence>
<gene>
    <name evidence="1" type="ORF">FHR32_003464</name>
</gene>
<dbReference type="Proteomes" id="UP000534286">
    <property type="component" value="Unassembled WGS sequence"/>
</dbReference>
<evidence type="ECO:0000313" key="1">
    <source>
        <dbReference type="EMBL" id="MBB4939159.1"/>
    </source>
</evidence>
<sequence>MLVLSLSNTPLTPAVGASIDRERRRATVVATATAVLRT</sequence>
<dbReference type="AlphaFoldDB" id="A0A7W7RVS4"/>
<protein>
    <submittedName>
        <fullName evidence="1">Uncharacterized protein</fullName>
    </submittedName>
</protein>
<comment type="caution">
    <text evidence="1">The sequence shown here is derived from an EMBL/GenBank/DDBJ whole genome shotgun (WGS) entry which is preliminary data.</text>
</comment>
<proteinExistence type="predicted"/>
<keyword evidence="2" id="KW-1185">Reference proteome</keyword>